<feature type="transmembrane region" description="Helical" evidence="2">
    <location>
        <begin position="38"/>
        <end position="58"/>
    </location>
</feature>
<accession>A0A7S4RVX2</accession>
<keyword evidence="2" id="KW-0472">Membrane</keyword>
<feature type="compositionally biased region" description="Basic residues" evidence="1">
    <location>
        <begin position="497"/>
        <end position="506"/>
    </location>
</feature>
<reference evidence="3" key="1">
    <citation type="submission" date="2021-01" db="EMBL/GenBank/DDBJ databases">
        <authorList>
            <person name="Corre E."/>
            <person name="Pelletier E."/>
            <person name="Niang G."/>
            <person name="Scheremetjew M."/>
            <person name="Finn R."/>
            <person name="Kale V."/>
            <person name="Holt S."/>
            <person name="Cochrane G."/>
            <person name="Meng A."/>
            <person name="Brown T."/>
            <person name="Cohen L."/>
        </authorList>
    </citation>
    <scope>NUCLEOTIDE SEQUENCE</scope>
    <source>
        <strain evidence="3">CCMP3105</strain>
    </source>
</reference>
<dbReference type="EMBL" id="HBNR01058556">
    <property type="protein sequence ID" value="CAE4626512.1"/>
    <property type="molecule type" value="Transcribed_RNA"/>
</dbReference>
<protein>
    <submittedName>
        <fullName evidence="3">Uncharacterized protein</fullName>
    </submittedName>
</protein>
<feature type="compositionally biased region" description="Low complexity" evidence="1">
    <location>
        <begin position="220"/>
        <end position="253"/>
    </location>
</feature>
<evidence type="ECO:0000256" key="1">
    <source>
        <dbReference type="SAM" id="MobiDB-lite"/>
    </source>
</evidence>
<name>A0A7S4RVX2_9DINO</name>
<keyword evidence="2" id="KW-1133">Transmembrane helix</keyword>
<organism evidence="3">
    <name type="scientific">Alexandrium monilatum</name>
    <dbReference type="NCBI Taxonomy" id="311494"/>
    <lineage>
        <taxon>Eukaryota</taxon>
        <taxon>Sar</taxon>
        <taxon>Alveolata</taxon>
        <taxon>Dinophyceae</taxon>
        <taxon>Gonyaulacales</taxon>
        <taxon>Pyrocystaceae</taxon>
        <taxon>Alexandrium</taxon>
    </lineage>
</organism>
<keyword evidence="2" id="KW-0812">Transmembrane</keyword>
<feature type="region of interest" description="Disordered" evidence="1">
    <location>
        <begin position="451"/>
        <end position="506"/>
    </location>
</feature>
<evidence type="ECO:0000313" key="3">
    <source>
        <dbReference type="EMBL" id="CAE4626512.1"/>
    </source>
</evidence>
<feature type="region of interest" description="Disordered" evidence="1">
    <location>
        <begin position="64"/>
        <end position="104"/>
    </location>
</feature>
<feature type="compositionally biased region" description="Basic residues" evidence="1">
    <location>
        <begin position="465"/>
        <end position="477"/>
    </location>
</feature>
<feature type="region of interest" description="Disordered" evidence="1">
    <location>
        <begin position="163"/>
        <end position="395"/>
    </location>
</feature>
<proteinExistence type="predicted"/>
<dbReference type="AlphaFoldDB" id="A0A7S4RVX2"/>
<gene>
    <name evidence="3" type="ORF">AMON00008_LOCUS41198</name>
</gene>
<evidence type="ECO:0000256" key="2">
    <source>
        <dbReference type="SAM" id="Phobius"/>
    </source>
</evidence>
<feature type="compositionally biased region" description="Low complexity" evidence="1">
    <location>
        <begin position="168"/>
        <end position="213"/>
    </location>
</feature>
<feature type="compositionally biased region" description="Basic and acidic residues" evidence="1">
    <location>
        <begin position="341"/>
        <end position="360"/>
    </location>
</feature>
<sequence>MAQGGRAGPPAPPAATPPCACAWDLGGGAAMLSQDMTVAAVTGSSGLCVMFCAAAWCWRDTMRRNRQKDSSPPLTSPADLEAGRPLQGKHPPQGRRLPAAPPMPSVTMRLIGGYQAPVKRLDPCAKFLRTGNNSQKLYSKVTALSENARSDDLARAYGMLSGAAEDGSASARSTRSTPRMSARSRSSDLAADLQRRGSSASSSAPAEKACSKPGPRHAGRPQQQRPAAAGFGAARAARGQETVGGSAASSSGAPCPPGRDLPDRRISGEGSAAEDAHKAAPSSWGARTAAALQREPPPGRLGPSAREDDSGAAASTAASEGPQPAAPSSGKGSPLPAVIGREQKDESAAGVRDDGAPDRGRRARSTQRASAPVEAAPSLPGLHAGGDLLGQIELPVPSAPGDCAGAPAAPVSTWRSKGGEREAKFAALDEALTEEAEAEVRRAISHIMDSSAFRSPEGLPGRTKAVGRGKPRKKNRVSKLAEEAGPMAPGPPSEKVKRPKTRSGGS</sequence>